<dbReference type="Proteomes" id="UP000717696">
    <property type="component" value="Unassembled WGS sequence"/>
</dbReference>
<reference evidence="1" key="1">
    <citation type="journal article" date="2021" name="Nat. Commun.">
        <title>Genetic determinants of endophytism in the Arabidopsis root mycobiome.</title>
        <authorList>
            <person name="Mesny F."/>
            <person name="Miyauchi S."/>
            <person name="Thiergart T."/>
            <person name="Pickel B."/>
            <person name="Atanasova L."/>
            <person name="Karlsson M."/>
            <person name="Huettel B."/>
            <person name="Barry K.W."/>
            <person name="Haridas S."/>
            <person name="Chen C."/>
            <person name="Bauer D."/>
            <person name="Andreopoulos W."/>
            <person name="Pangilinan J."/>
            <person name="LaButti K."/>
            <person name="Riley R."/>
            <person name="Lipzen A."/>
            <person name="Clum A."/>
            <person name="Drula E."/>
            <person name="Henrissat B."/>
            <person name="Kohler A."/>
            <person name="Grigoriev I.V."/>
            <person name="Martin F.M."/>
            <person name="Hacquard S."/>
        </authorList>
    </citation>
    <scope>NUCLEOTIDE SEQUENCE</scope>
    <source>
        <strain evidence="1">MPI-CAGE-AT-0021</strain>
    </source>
</reference>
<comment type="caution">
    <text evidence="1">The sequence shown here is derived from an EMBL/GenBank/DDBJ whole genome shotgun (WGS) entry which is preliminary data.</text>
</comment>
<dbReference type="InterPro" id="IPR025363">
    <property type="entry name" value="DUF4267"/>
</dbReference>
<dbReference type="Pfam" id="PF14087">
    <property type="entry name" value="DUF4267"/>
    <property type="match status" value="1"/>
</dbReference>
<dbReference type="OrthoDB" id="5316097at2759"/>
<keyword evidence="2" id="KW-1185">Reference proteome</keyword>
<protein>
    <submittedName>
        <fullName evidence="1">Uncharacterized protein</fullName>
    </submittedName>
</protein>
<dbReference type="AlphaFoldDB" id="A0A9P9ELX2"/>
<sequence length="145" mass="14941">MSFYRPALPIATSALGLLGIGGGIYNFVAPTEGAKGFGLQTTSTALSTSAHAKAIEGAFIRVHGIRNIGVGLNTVGLVLFWQFSSGRITVTLGTIAGLGDVWILKQFADAEDVESEAKELALAKSMAHAIMAIAISGLGSTHLVV</sequence>
<proteinExistence type="predicted"/>
<evidence type="ECO:0000313" key="2">
    <source>
        <dbReference type="Proteomes" id="UP000717696"/>
    </source>
</evidence>
<gene>
    <name evidence="1" type="ORF">B0J13DRAFT_623958</name>
</gene>
<accession>A0A9P9ELX2</accession>
<evidence type="ECO:0000313" key="1">
    <source>
        <dbReference type="EMBL" id="KAH7140083.1"/>
    </source>
</evidence>
<name>A0A9P9ELX2_9HYPO</name>
<dbReference type="EMBL" id="JAGMUU010000013">
    <property type="protein sequence ID" value="KAH7140083.1"/>
    <property type="molecule type" value="Genomic_DNA"/>
</dbReference>
<organism evidence="1 2">
    <name type="scientific">Dactylonectria estremocensis</name>
    <dbReference type="NCBI Taxonomy" id="1079267"/>
    <lineage>
        <taxon>Eukaryota</taxon>
        <taxon>Fungi</taxon>
        <taxon>Dikarya</taxon>
        <taxon>Ascomycota</taxon>
        <taxon>Pezizomycotina</taxon>
        <taxon>Sordariomycetes</taxon>
        <taxon>Hypocreomycetidae</taxon>
        <taxon>Hypocreales</taxon>
        <taxon>Nectriaceae</taxon>
        <taxon>Dactylonectria</taxon>
    </lineage>
</organism>